<reference evidence="1" key="2">
    <citation type="journal article" date="2015" name="Fish Shellfish Immunol.">
        <title>Early steps in the European eel (Anguilla anguilla)-Vibrio vulnificus interaction in the gills: Role of the RtxA13 toxin.</title>
        <authorList>
            <person name="Callol A."/>
            <person name="Pajuelo D."/>
            <person name="Ebbesson L."/>
            <person name="Teles M."/>
            <person name="MacKenzie S."/>
            <person name="Amaro C."/>
        </authorList>
    </citation>
    <scope>NUCLEOTIDE SEQUENCE</scope>
</reference>
<proteinExistence type="predicted"/>
<evidence type="ECO:0000313" key="1">
    <source>
        <dbReference type="EMBL" id="JAH38751.1"/>
    </source>
</evidence>
<name>A0A0E9SBY0_ANGAN</name>
<dbReference type="AlphaFoldDB" id="A0A0E9SBY0"/>
<dbReference type="EMBL" id="GBXM01069826">
    <property type="protein sequence ID" value="JAH38751.1"/>
    <property type="molecule type" value="Transcribed_RNA"/>
</dbReference>
<accession>A0A0E9SBY0</accession>
<reference evidence="1" key="1">
    <citation type="submission" date="2014-11" db="EMBL/GenBank/DDBJ databases">
        <authorList>
            <person name="Amaro Gonzalez C."/>
        </authorList>
    </citation>
    <scope>NUCLEOTIDE SEQUENCE</scope>
</reference>
<protein>
    <submittedName>
        <fullName evidence="1">Uncharacterized protein</fullName>
    </submittedName>
</protein>
<organism evidence="1">
    <name type="scientific">Anguilla anguilla</name>
    <name type="common">European freshwater eel</name>
    <name type="synonym">Muraena anguilla</name>
    <dbReference type="NCBI Taxonomy" id="7936"/>
    <lineage>
        <taxon>Eukaryota</taxon>
        <taxon>Metazoa</taxon>
        <taxon>Chordata</taxon>
        <taxon>Craniata</taxon>
        <taxon>Vertebrata</taxon>
        <taxon>Euteleostomi</taxon>
        <taxon>Actinopterygii</taxon>
        <taxon>Neopterygii</taxon>
        <taxon>Teleostei</taxon>
        <taxon>Anguilliformes</taxon>
        <taxon>Anguillidae</taxon>
        <taxon>Anguilla</taxon>
    </lineage>
</organism>
<sequence>MYVQQKVKPVEKNTRYTNYWLSVSNSNASAASLRSTYGMHFQESFSFDLLFIFYIIY</sequence>